<dbReference type="AlphaFoldDB" id="A0AAQ3LH26"/>
<dbReference type="CDD" id="cd06533">
    <property type="entry name" value="Glyco_transf_WecG_TagA"/>
    <property type="match status" value="1"/>
</dbReference>
<keyword evidence="2" id="KW-0808">Transferase</keyword>
<dbReference type="InterPro" id="IPR004629">
    <property type="entry name" value="WecG_TagA_CpsF"/>
</dbReference>
<dbReference type="EMBL" id="CP136920">
    <property type="protein sequence ID" value="WOO42019.1"/>
    <property type="molecule type" value="Genomic_DNA"/>
</dbReference>
<dbReference type="PROSITE" id="PS50801">
    <property type="entry name" value="STAS"/>
    <property type="match status" value="2"/>
</dbReference>
<dbReference type="Pfam" id="PF03808">
    <property type="entry name" value="Glyco_tran_WecG"/>
    <property type="match status" value="1"/>
</dbReference>
<keyword evidence="1" id="KW-0328">Glycosyltransferase</keyword>
<organism evidence="4 5">
    <name type="scientific">Rubellicoccus peritrichatus</name>
    <dbReference type="NCBI Taxonomy" id="3080537"/>
    <lineage>
        <taxon>Bacteria</taxon>
        <taxon>Pseudomonadati</taxon>
        <taxon>Verrucomicrobiota</taxon>
        <taxon>Opitutia</taxon>
        <taxon>Puniceicoccales</taxon>
        <taxon>Cerasicoccaceae</taxon>
        <taxon>Rubellicoccus</taxon>
    </lineage>
</organism>
<feature type="domain" description="STAS" evidence="3">
    <location>
        <begin position="381"/>
        <end position="486"/>
    </location>
</feature>
<evidence type="ECO:0000256" key="2">
    <source>
        <dbReference type="ARBA" id="ARBA00022679"/>
    </source>
</evidence>
<dbReference type="PANTHER" id="PTHR34136:SF1">
    <property type="entry name" value="UDP-N-ACETYL-D-MANNOSAMINURONIC ACID TRANSFERASE"/>
    <property type="match status" value="1"/>
</dbReference>
<dbReference type="SUPFAM" id="SSF52091">
    <property type="entry name" value="SpoIIaa-like"/>
    <property type="match status" value="2"/>
</dbReference>
<dbReference type="GO" id="GO:0016758">
    <property type="term" value="F:hexosyltransferase activity"/>
    <property type="evidence" value="ECO:0007669"/>
    <property type="project" value="TreeGrafter"/>
</dbReference>
<dbReference type="NCBIfam" id="TIGR00696">
    <property type="entry name" value="wecG_tagA_cpsF"/>
    <property type="match status" value="1"/>
</dbReference>
<proteinExistence type="predicted"/>
<evidence type="ECO:0000313" key="5">
    <source>
        <dbReference type="Proteomes" id="UP001304300"/>
    </source>
</evidence>
<dbReference type="KEGG" id="puo:RZN69_02885"/>
<sequence>MSFQNDNSHNEPAEPPIVVLLGLPFHDLTLKEALEECNRALKGNSPEYFATANVDFTAQAYKDNDLRRILFYAHRIVCDGMPLVWASRILGRPLRERVAGSDLVPRLFEQCARNQHKIYFFGSDEKTLAECKECLEERYVGIQIVGYESPPMGNVEEWNNEEIARRIRSCEADLLLVALGCPKQERWIYAHHNETGAQLSIGIGASLDFITGKQVRAPEWMQKIGMEWFWRMASNPKRLAGRYFNDLIFLTFAVFRQKLSLLRRKTRPDASKPHPTPPPDFDLIEWPSDVERANVNSAPFPGSITKAILLDLSAIEFIDSSGLGRIAALGRLCRDSNQNLVLLNPSTAAKSALASVRMDSLFPIAMSKSEAAELLAKNNSATAITQKEKNHIRLRFEGTLEAATYDQMMDELLLAIQKGGTNVIIDLSKVDFIDSRAIGGLIKIKRELAHQKRELFIDNAKESVRETLRLLRIDKLLPEYPSSVEP</sequence>
<dbReference type="InterPro" id="IPR036513">
    <property type="entry name" value="STAS_dom_sf"/>
</dbReference>
<evidence type="ECO:0000259" key="3">
    <source>
        <dbReference type="PROSITE" id="PS50801"/>
    </source>
</evidence>
<dbReference type="Proteomes" id="UP001304300">
    <property type="component" value="Chromosome"/>
</dbReference>
<evidence type="ECO:0000313" key="4">
    <source>
        <dbReference type="EMBL" id="WOO42019.1"/>
    </source>
</evidence>
<dbReference type="InterPro" id="IPR002645">
    <property type="entry name" value="STAS_dom"/>
</dbReference>
<accession>A0AAQ3LH26</accession>
<gene>
    <name evidence="4" type="ORF">RZN69_02885</name>
</gene>
<dbReference type="Pfam" id="PF01740">
    <property type="entry name" value="STAS"/>
    <property type="match status" value="2"/>
</dbReference>
<dbReference type="CDD" id="cd07043">
    <property type="entry name" value="STAS_anti-anti-sigma_factors"/>
    <property type="match status" value="2"/>
</dbReference>
<dbReference type="PANTHER" id="PTHR34136">
    <property type="match status" value="1"/>
</dbReference>
<dbReference type="Gene3D" id="3.30.750.24">
    <property type="entry name" value="STAS domain"/>
    <property type="match status" value="2"/>
</dbReference>
<dbReference type="RefSeq" id="WP_317834503.1">
    <property type="nucleotide sequence ID" value="NZ_CP136920.1"/>
</dbReference>
<protein>
    <submittedName>
        <fullName evidence="4">WecB/TagA/CpsF family glycosyltransferase</fullName>
    </submittedName>
</protein>
<name>A0AAQ3LH26_9BACT</name>
<feature type="domain" description="STAS" evidence="3">
    <location>
        <begin position="306"/>
        <end position="375"/>
    </location>
</feature>
<evidence type="ECO:0000256" key="1">
    <source>
        <dbReference type="ARBA" id="ARBA00022676"/>
    </source>
</evidence>
<reference evidence="4 5" key="1">
    <citation type="submission" date="2023-10" db="EMBL/GenBank/DDBJ databases">
        <title>Rubellicoccus peritrichatus gen. nov., sp. nov., isolated from an algae of coral reef tank.</title>
        <authorList>
            <person name="Luo J."/>
        </authorList>
    </citation>
    <scope>NUCLEOTIDE SEQUENCE [LARGE SCALE GENOMIC DNA]</scope>
    <source>
        <strain evidence="4 5">CR14</strain>
    </source>
</reference>
<keyword evidence="5" id="KW-1185">Reference proteome</keyword>